<evidence type="ECO:0000256" key="1">
    <source>
        <dbReference type="SAM" id="MobiDB-lite"/>
    </source>
</evidence>
<dbReference type="Gene3D" id="2.60.120.10">
    <property type="entry name" value="Jelly Rolls"/>
    <property type="match status" value="1"/>
</dbReference>
<proteinExistence type="predicted"/>
<dbReference type="Proteomes" id="UP001519295">
    <property type="component" value="Unassembled WGS sequence"/>
</dbReference>
<reference evidence="3 4" key="1">
    <citation type="submission" date="2021-03" db="EMBL/GenBank/DDBJ databases">
        <title>Sequencing the genomes of 1000 actinobacteria strains.</title>
        <authorList>
            <person name="Klenk H.-P."/>
        </authorList>
    </citation>
    <scope>NUCLEOTIDE SEQUENCE [LARGE SCALE GENOMIC DNA]</scope>
    <source>
        <strain evidence="3 4">DSM 45256</strain>
    </source>
</reference>
<accession>A0ABS4W012</accession>
<comment type="caution">
    <text evidence="3">The sequence shown here is derived from an EMBL/GenBank/DDBJ whole genome shotgun (WGS) entry which is preliminary data.</text>
</comment>
<dbReference type="SUPFAM" id="SSF51182">
    <property type="entry name" value="RmlC-like cupins"/>
    <property type="match status" value="1"/>
</dbReference>
<feature type="domain" description="DUF2249" evidence="2">
    <location>
        <begin position="15"/>
        <end position="84"/>
    </location>
</feature>
<evidence type="ECO:0000259" key="2">
    <source>
        <dbReference type="Pfam" id="PF10006"/>
    </source>
</evidence>
<dbReference type="InterPro" id="IPR011051">
    <property type="entry name" value="RmlC_Cupin_sf"/>
</dbReference>
<name>A0ABS4W012_9PSEU</name>
<sequence length="212" mass="23187">MSTPASPDSTDVEDELDVRPLRKPDKHPTIFTTFGALPVGGSFVLVNDHDPRHLRNEFEADLPGGYGWEYLNREPRDWRIRITKLASTPLPRVLARTDVLGDDTDAPDATGALWKLDVSERDLDSNVIALPPGKGIAAHTGPDLDVLVHVLAGSGQLTTELGDLELVAGALLWLPRGSRRAFTAGPDGLRYLTVHRRRQALVLEAPESRPRG</sequence>
<dbReference type="Pfam" id="PF10006">
    <property type="entry name" value="DUF2249"/>
    <property type="match status" value="1"/>
</dbReference>
<dbReference type="InterPro" id="IPR014710">
    <property type="entry name" value="RmlC-like_jellyroll"/>
</dbReference>
<dbReference type="EMBL" id="JAGINU010000001">
    <property type="protein sequence ID" value="MBP2369545.1"/>
    <property type="molecule type" value="Genomic_DNA"/>
</dbReference>
<dbReference type="RefSeq" id="WP_307862600.1">
    <property type="nucleotide sequence ID" value="NZ_JAGINU010000001.1"/>
</dbReference>
<evidence type="ECO:0000313" key="3">
    <source>
        <dbReference type="EMBL" id="MBP2369545.1"/>
    </source>
</evidence>
<keyword evidence="4" id="KW-1185">Reference proteome</keyword>
<protein>
    <submittedName>
        <fullName evidence="3">Uncharacterized protein (DUF2249 family)/quercetin dioxygenase-like cupin family protein</fullName>
    </submittedName>
</protein>
<gene>
    <name evidence="3" type="ORF">JOF36_005241</name>
</gene>
<organism evidence="3 4">
    <name type="scientific">Pseudonocardia parietis</name>
    <dbReference type="NCBI Taxonomy" id="570936"/>
    <lineage>
        <taxon>Bacteria</taxon>
        <taxon>Bacillati</taxon>
        <taxon>Actinomycetota</taxon>
        <taxon>Actinomycetes</taxon>
        <taxon>Pseudonocardiales</taxon>
        <taxon>Pseudonocardiaceae</taxon>
        <taxon>Pseudonocardia</taxon>
    </lineage>
</organism>
<dbReference type="InterPro" id="IPR018720">
    <property type="entry name" value="DUF2249"/>
</dbReference>
<evidence type="ECO:0000313" key="4">
    <source>
        <dbReference type="Proteomes" id="UP001519295"/>
    </source>
</evidence>
<feature type="region of interest" description="Disordered" evidence="1">
    <location>
        <begin position="1"/>
        <end position="24"/>
    </location>
</feature>